<feature type="region of interest" description="Disordered" evidence="5">
    <location>
        <begin position="461"/>
        <end position="497"/>
    </location>
</feature>
<dbReference type="Pfam" id="PF03179">
    <property type="entry name" value="V-ATPase_G"/>
    <property type="match status" value="1"/>
</dbReference>
<keyword evidence="4" id="KW-0406">Ion transport</keyword>
<protein>
    <submittedName>
        <fullName evidence="6">Uncharacterized protein</fullName>
    </submittedName>
</protein>
<feature type="compositionally biased region" description="Basic and acidic residues" evidence="5">
    <location>
        <begin position="214"/>
        <end position="231"/>
    </location>
</feature>
<feature type="compositionally biased region" description="Low complexity" evidence="5">
    <location>
        <begin position="161"/>
        <end position="180"/>
    </location>
</feature>
<feature type="compositionally biased region" description="Polar residues" evidence="5">
    <location>
        <begin position="608"/>
        <end position="619"/>
    </location>
</feature>
<evidence type="ECO:0000256" key="3">
    <source>
        <dbReference type="ARBA" id="ARBA00022781"/>
    </source>
</evidence>
<dbReference type="GO" id="GO:0046961">
    <property type="term" value="F:proton-transporting ATPase activity, rotational mechanism"/>
    <property type="evidence" value="ECO:0007669"/>
    <property type="project" value="InterPro"/>
</dbReference>
<feature type="compositionally biased region" description="Polar residues" evidence="5">
    <location>
        <begin position="127"/>
        <end position="141"/>
    </location>
</feature>
<evidence type="ECO:0000313" key="6">
    <source>
        <dbReference type="EMBL" id="CEM38462.1"/>
    </source>
</evidence>
<dbReference type="InterPro" id="IPR005124">
    <property type="entry name" value="V-ATPase_G"/>
</dbReference>
<dbReference type="GO" id="GO:0016471">
    <property type="term" value="C:vacuolar proton-transporting V-type ATPase complex"/>
    <property type="evidence" value="ECO:0007669"/>
    <property type="project" value="InterPro"/>
</dbReference>
<feature type="region of interest" description="Disordered" evidence="5">
    <location>
        <begin position="568"/>
        <end position="619"/>
    </location>
</feature>
<feature type="compositionally biased region" description="Polar residues" evidence="5">
    <location>
        <begin position="464"/>
        <end position="474"/>
    </location>
</feature>
<reference evidence="6" key="1">
    <citation type="submission" date="2014-11" db="EMBL/GenBank/DDBJ databases">
        <authorList>
            <person name="Otto D Thomas"/>
            <person name="Naeem Raeece"/>
        </authorList>
    </citation>
    <scope>NUCLEOTIDE SEQUENCE</scope>
</reference>
<dbReference type="Gene3D" id="1.20.5.2950">
    <property type="match status" value="1"/>
</dbReference>
<name>A0A0G4H4B2_9ALVE</name>
<evidence type="ECO:0000256" key="1">
    <source>
        <dbReference type="ARBA" id="ARBA00010066"/>
    </source>
</evidence>
<feature type="region of interest" description="Disordered" evidence="5">
    <location>
        <begin position="366"/>
        <end position="385"/>
    </location>
</feature>
<keyword evidence="3" id="KW-0375">Hydrogen ion transport</keyword>
<gene>
    <name evidence="6" type="ORF">Cvel_24609</name>
</gene>
<feature type="compositionally biased region" description="Basic residues" evidence="5">
    <location>
        <begin position="278"/>
        <end position="289"/>
    </location>
</feature>
<dbReference type="AlphaFoldDB" id="A0A0G4H4B2"/>
<keyword evidence="2" id="KW-0813">Transport</keyword>
<dbReference type="VEuPathDB" id="CryptoDB:Cvel_24609"/>
<feature type="compositionally biased region" description="Gly residues" evidence="5">
    <location>
        <begin position="568"/>
        <end position="579"/>
    </location>
</feature>
<feature type="compositionally biased region" description="Polar residues" evidence="5">
    <location>
        <begin position="241"/>
        <end position="252"/>
    </location>
</feature>
<dbReference type="CDD" id="cd06503">
    <property type="entry name" value="ATP-synt_Fo_b"/>
    <property type="match status" value="1"/>
</dbReference>
<evidence type="ECO:0000256" key="5">
    <source>
        <dbReference type="SAM" id="MobiDB-lite"/>
    </source>
</evidence>
<organism evidence="6">
    <name type="scientific">Chromera velia CCMP2878</name>
    <dbReference type="NCBI Taxonomy" id="1169474"/>
    <lineage>
        <taxon>Eukaryota</taxon>
        <taxon>Sar</taxon>
        <taxon>Alveolata</taxon>
        <taxon>Colpodellida</taxon>
        <taxon>Chromeraceae</taxon>
        <taxon>Chromera</taxon>
    </lineage>
</organism>
<feature type="region of interest" description="Disordered" evidence="5">
    <location>
        <begin position="1"/>
        <end position="20"/>
    </location>
</feature>
<evidence type="ECO:0000256" key="4">
    <source>
        <dbReference type="ARBA" id="ARBA00023065"/>
    </source>
</evidence>
<feature type="region of interest" description="Disordered" evidence="5">
    <location>
        <begin position="78"/>
        <end position="291"/>
    </location>
</feature>
<sequence>MQVDRQSSGVPRLHSDAIMFDPDTKRDVRCDASQEEYDSQRIKRFESDTIGTSHKEFLSQTFRKPSAPSGQLFFQRERSSSFGRQASGGIRPIGQSLEAPGRGELLVPDFDRMKSGASSNEFRRKPSGSSNAVHSFRQPSGTVLLPVAPPDVKSPTPSFPGPSTAPAATAGPAAATAAETKPGRAPPVVGKMKVQEKPKRRPNGFARLFSCGRKHIEAPAETDTQRPRDGSLPRPLITATGALQDSHATTASVGGAGAAGDSQRSSSVEAEKEGGKRDTRRRFSLRRKTSTAPAVVGVPSIDPGVLERMLDEANREAQGILRKAYDNRAELIQKAREEAERDADAFRKEQEAEHQALMKECKDHLSSEHDRLKGEEEEQRKRIEKEVGPRTEEAVAWCIDRVLSVDFEIDSSALLALPQPGLSLWRHGTSRKPLTGISVGTQTSSNATDFFRRNFAWGVGPSKGQPNASSQSEFAPSPSPWNFGGDSPLSVNGLPPAGASSGFLPSLAEHARGAEGDSDATRKVLRMGGLPQAQPIRARSGPMMTDIDLRKYVPGMMGGGAPGVPSLGGVGGGMGGPGGLKEKMPNPIYRRTTTAHNSEDDVTPPESEPSSLQLNGVTN</sequence>
<proteinExistence type="inferred from homology"/>
<evidence type="ECO:0000256" key="2">
    <source>
        <dbReference type="ARBA" id="ARBA00022448"/>
    </source>
</evidence>
<comment type="similarity">
    <text evidence="1">Belongs to the V-ATPase G subunit family.</text>
</comment>
<dbReference type="EMBL" id="CDMZ01001856">
    <property type="protein sequence ID" value="CEM38462.1"/>
    <property type="molecule type" value="Genomic_DNA"/>
</dbReference>
<accession>A0A0G4H4B2</accession>